<dbReference type="InterPro" id="IPR048122">
    <property type="entry name" value="WZX-like"/>
</dbReference>
<dbReference type="Proteomes" id="UP000648182">
    <property type="component" value="Unassembled WGS sequence"/>
</dbReference>
<feature type="transmembrane region" description="Helical" evidence="6">
    <location>
        <begin position="286"/>
        <end position="309"/>
    </location>
</feature>
<dbReference type="RefSeq" id="WP_191810215.1">
    <property type="nucleotide sequence ID" value="NZ_JACSPV010000005.1"/>
</dbReference>
<evidence type="ECO:0000313" key="7">
    <source>
        <dbReference type="EMBL" id="MBD8004258.1"/>
    </source>
</evidence>
<feature type="transmembrane region" description="Helical" evidence="6">
    <location>
        <begin position="175"/>
        <end position="196"/>
    </location>
</feature>
<gene>
    <name evidence="7" type="ORF">H9631_04120</name>
</gene>
<dbReference type="NCBIfam" id="NF041503">
    <property type="entry name" value="WZX_like"/>
    <property type="match status" value="1"/>
</dbReference>
<sequence>MTININKKDVIWSYLSLIIFNGINIILLPFILAYLSKAEIGLWYTFTAVAGLVVIMDFGFQSTLSRNVTFVWEGAREITVTGFKESKSKSPNYNLFVNLFKVTKIIYLFIGLIILFILFTLGTWYVYSVSKNDLSMYTIFISWGLYATAVFLNMKYAYWNAILKGIGAIKLHQQILIITKMIQLILSIIGIILGYGLIAVSLAYLISIIVNRILAYIKFFSYQNNRENIKPLIKNQINKKEVTAILKKILPNTYRQGLISISNYINLQSTTLLSSAYLGLNVTASLGLVLQIINLITTVANTFFNTYLSQFSSYRFKKQYKELKLKFKQALLVNYGITILSFIAVFFLGDIILIFLNSNVSLLDSKYLLIIMVYMFLYNNQSVFGTFIATDNKLPHYKAFFISSLLVIGTQLLLINIFEPTLWSLLVPIMVIQMVYNNWKWPVEVFKSFKSLKKMTENVGCDLGR</sequence>
<keyword evidence="8" id="KW-1185">Reference proteome</keyword>
<feature type="transmembrane region" description="Helical" evidence="6">
    <location>
        <begin position="397"/>
        <end position="415"/>
    </location>
</feature>
<evidence type="ECO:0000256" key="4">
    <source>
        <dbReference type="ARBA" id="ARBA00022989"/>
    </source>
</evidence>
<keyword evidence="2" id="KW-1003">Cell membrane</keyword>
<comment type="subcellular location">
    <subcellularLocation>
        <location evidence="1">Cell membrane</location>
        <topology evidence="1">Multi-pass membrane protein</topology>
    </subcellularLocation>
</comment>
<evidence type="ECO:0000256" key="3">
    <source>
        <dbReference type="ARBA" id="ARBA00022692"/>
    </source>
</evidence>
<feature type="transmembrane region" description="Helical" evidence="6">
    <location>
        <begin position="330"/>
        <end position="355"/>
    </location>
</feature>
<feature type="transmembrane region" description="Helical" evidence="6">
    <location>
        <begin position="105"/>
        <end position="128"/>
    </location>
</feature>
<evidence type="ECO:0000313" key="8">
    <source>
        <dbReference type="Proteomes" id="UP000648182"/>
    </source>
</evidence>
<feature type="transmembrane region" description="Helical" evidence="6">
    <location>
        <begin position="41"/>
        <end position="60"/>
    </location>
</feature>
<evidence type="ECO:0000256" key="6">
    <source>
        <dbReference type="SAM" id="Phobius"/>
    </source>
</evidence>
<feature type="transmembrane region" description="Helical" evidence="6">
    <location>
        <begin position="134"/>
        <end position="154"/>
    </location>
</feature>
<dbReference type="PANTHER" id="PTHR30250">
    <property type="entry name" value="PST FAMILY PREDICTED COLANIC ACID TRANSPORTER"/>
    <property type="match status" value="1"/>
</dbReference>
<proteinExistence type="predicted"/>
<feature type="transmembrane region" description="Helical" evidence="6">
    <location>
        <begin position="367"/>
        <end position="390"/>
    </location>
</feature>
<dbReference type="PANTHER" id="PTHR30250:SF26">
    <property type="entry name" value="PSMA PROTEIN"/>
    <property type="match status" value="1"/>
</dbReference>
<keyword evidence="4 6" id="KW-1133">Transmembrane helix</keyword>
<keyword evidence="3 6" id="KW-0812">Transmembrane</keyword>
<evidence type="ECO:0000256" key="5">
    <source>
        <dbReference type="ARBA" id="ARBA00023136"/>
    </source>
</evidence>
<protein>
    <recommendedName>
        <fullName evidence="9">Polysaccharide biosynthesis protein</fullName>
    </recommendedName>
</protein>
<comment type="caution">
    <text evidence="7">The sequence shown here is derived from an EMBL/GenBank/DDBJ whole genome shotgun (WGS) entry which is preliminary data.</text>
</comment>
<feature type="transmembrane region" description="Helical" evidence="6">
    <location>
        <begin position="12"/>
        <end position="35"/>
    </location>
</feature>
<organism evidence="7 8">
    <name type="scientific">Bacillus norwichensis</name>
    <dbReference type="NCBI Taxonomy" id="2762217"/>
    <lineage>
        <taxon>Bacteria</taxon>
        <taxon>Bacillati</taxon>
        <taxon>Bacillota</taxon>
        <taxon>Bacilli</taxon>
        <taxon>Bacillales</taxon>
        <taxon>Bacillaceae</taxon>
        <taxon>Bacillus</taxon>
    </lineage>
</organism>
<keyword evidence="5 6" id="KW-0472">Membrane</keyword>
<dbReference type="EMBL" id="JACSPV010000005">
    <property type="protein sequence ID" value="MBD8004258.1"/>
    <property type="molecule type" value="Genomic_DNA"/>
</dbReference>
<evidence type="ECO:0008006" key="9">
    <source>
        <dbReference type="Google" id="ProtNLM"/>
    </source>
</evidence>
<name>A0ABR8VHL3_9BACI</name>
<dbReference type="InterPro" id="IPR050833">
    <property type="entry name" value="Poly_Biosynth_Transport"/>
</dbReference>
<accession>A0ABR8VHL3</accession>
<evidence type="ECO:0000256" key="1">
    <source>
        <dbReference type="ARBA" id="ARBA00004651"/>
    </source>
</evidence>
<reference evidence="7 8" key="1">
    <citation type="submission" date="2020-08" db="EMBL/GenBank/DDBJ databases">
        <title>A Genomic Blueprint of the Chicken Gut Microbiome.</title>
        <authorList>
            <person name="Gilroy R."/>
            <person name="Ravi A."/>
            <person name="Getino M."/>
            <person name="Pursley I."/>
            <person name="Horton D.L."/>
            <person name="Alikhan N.-F."/>
            <person name="Baker D."/>
            <person name="Gharbi K."/>
            <person name="Hall N."/>
            <person name="Watson M."/>
            <person name="Adriaenssens E.M."/>
            <person name="Foster-Nyarko E."/>
            <person name="Jarju S."/>
            <person name="Secka A."/>
            <person name="Antonio M."/>
            <person name="Oren A."/>
            <person name="Chaudhuri R."/>
            <person name="La Ragione R.M."/>
            <person name="Hildebrand F."/>
            <person name="Pallen M.J."/>
        </authorList>
    </citation>
    <scope>NUCLEOTIDE SEQUENCE [LARGE SCALE GENOMIC DNA]</scope>
    <source>
        <strain evidence="7 8">Sa1BUA2</strain>
    </source>
</reference>
<evidence type="ECO:0000256" key="2">
    <source>
        <dbReference type="ARBA" id="ARBA00022475"/>
    </source>
</evidence>